<feature type="compositionally biased region" description="Basic residues" evidence="1">
    <location>
        <begin position="103"/>
        <end position="116"/>
    </location>
</feature>
<keyword evidence="4" id="KW-1185">Reference proteome</keyword>
<feature type="region of interest" description="Disordered" evidence="1">
    <location>
        <begin position="1"/>
        <end position="20"/>
    </location>
</feature>
<protein>
    <submittedName>
        <fullName evidence="3">Uncharacterized protein</fullName>
    </submittedName>
</protein>
<feature type="compositionally biased region" description="Acidic residues" evidence="1">
    <location>
        <begin position="149"/>
        <end position="158"/>
    </location>
</feature>
<dbReference type="EMBL" id="BNJQ01000004">
    <property type="protein sequence ID" value="GHP02737.1"/>
    <property type="molecule type" value="Genomic_DNA"/>
</dbReference>
<feature type="chain" id="PRO_5032376428" evidence="2">
    <location>
        <begin position="44"/>
        <end position="299"/>
    </location>
</feature>
<name>A0A830HCB7_9CHLO</name>
<sequence length="299" mass="33298">MTPMCKVWQPRRSATSPSRYQSSRSDIACLFVVVLASLGAAAADPSPFGVTYEDAMALEATASEAARQHSVEHYDPGGHHHTFRHARAHEGAYPLDPSMPSRQPRRHPRRTAHRGAKTQAYHGPEYEFATPPTPPKQAHQPLTSMIEEDADEHDEDEQMQLHHHGRNHGRHHGAAATHVPYGTPRKLVRPTTELGFDGQRENALHASEQHDDEEDGLQEQETHAHDEVEEEEHEEHEEQEIEAAAASHTDNGDEDQEASDDHICPNVNARCNGEDRCGNRLAPALHAGAPVLERRGWVL</sequence>
<feature type="compositionally biased region" description="Basic residues" evidence="1">
    <location>
        <begin position="161"/>
        <end position="173"/>
    </location>
</feature>
<reference evidence="3" key="1">
    <citation type="submission" date="2020-10" db="EMBL/GenBank/DDBJ databases">
        <title>Unveiling of a novel bifunctional photoreceptor, Dualchrome1, isolated from a cosmopolitan green alga.</title>
        <authorList>
            <person name="Suzuki S."/>
            <person name="Kawachi M."/>
        </authorList>
    </citation>
    <scope>NUCLEOTIDE SEQUENCE</scope>
    <source>
        <strain evidence="3">NIES 2893</strain>
    </source>
</reference>
<feature type="region of interest" description="Disordered" evidence="1">
    <location>
        <begin position="149"/>
        <end position="189"/>
    </location>
</feature>
<accession>A0A830HCB7</accession>
<organism evidence="3 4">
    <name type="scientific">Pycnococcus provasolii</name>
    <dbReference type="NCBI Taxonomy" id="41880"/>
    <lineage>
        <taxon>Eukaryota</taxon>
        <taxon>Viridiplantae</taxon>
        <taxon>Chlorophyta</taxon>
        <taxon>Pseudoscourfieldiophyceae</taxon>
        <taxon>Pseudoscourfieldiales</taxon>
        <taxon>Pycnococcaceae</taxon>
        <taxon>Pycnococcus</taxon>
    </lineage>
</organism>
<evidence type="ECO:0000313" key="4">
    <source>
        <dbReference type="Proteomes" id="UP000660262"/>
    </source>
</evidence>
<feature type="region of interest" description="Disordered" evidence="1">
    <location>
        <begin position="205"/>
        <end position="266"/>
    </location>
</feature>
<feature type="compositionally biased region" description="Acidic residues" evidence="1">
    <location>
        <begin position="227"/>
        <end position="241"/>
    </location>
</feature>
<proteinExistence type="predicted"/>
<evidence type="ECO:0000256" key="2">
    <source>
        <dbReference type="SAM" id="SignalP"/>
    </source>
</evidence>
<keyword evidence="2" id="KW-0732">Signal</keyword>
<evidence type="ECO:0000313" key="3">
    <source>
        <dbReference type="EMBL" id="GHP02737.1"/>
    </source>
</evidence>
<gene>
    <name evidence="3" type="ORF">PPROV_000149200</name>
</gene>
<feature type="signal peptide" evidence="2">
    <location>
        <begin position="1"/>
        <end position="43"/>
    </location>
</feature>
<feature type="region of interest" description="Disordered" evidence="1">
    <location>
        <begin position="91"/>
        <end position="118"/>
    </location>
</feature>
<dbReference type="AlphaFoldDB" id="A0A830HCB7"/>
<dbReference type="Proteomes" id="UP000660262">
    <property type="component" value="Unassembled WGS sequence"/>
</dbReference>
<comment type="caution">
    <text evidence="3">The sequence shown here is derived from an EMBL/GenBank/DDBJ whole genome shotgun (WGS) entry which is preliminary data.</text>
</comment>
<evidence type="ECO:0000256" key="1">
    <source>
        <dbReference type="SAM" id="MobiDB-lite"/>
    </source>
</evidence>